<dbReference type="EMBL" id="CYZX01000014">
    <property type="protein sequence ID" value="CUO74291.1"/>
    <property type="molecule type" value="Genomic_DNA"/>
</dbReference>
<evidence type="ECO:0000259" key="10">
    <source>
        <dbReference type="PROSITE" id="PS50110"/>
    </source>
</evidence>
<dbReference type="CDD" id="cd17574">
    <property type="entry name" value="REC_OmpR"/>
    <property type="match status" value="1"/>
</dbReference>
<evidence type="ECO:0000256" key="6">
    <source>
        <dbReference type="ARBA" id="ARBA00023163"/>
    </source>
</evidence>
<evidence type="ECO:0000256" key="7">
    <source>
        <dbReference type="ARBA" id="ARBA00024867"/>
    </source>
</evidence>
<dbReference type="InterPro" id="IPR001867">
    <property type="entry name" value="OmpR/PhoB-type_DNA-bd"/>
</dbReference>
<evidence type="ECO:0000256" key="3">
    <source>
        <dbReference type="ARBA" id="ARBA00023012"/>
    </source>
</evidence>
<dbReference type="AlphaFoldDB" id="A0A174HJ78"/>
<accession>A0A174HJ78</accession>
<name>A0A174HJ78_9CLOT</name>
<comment type="function">
    <text evidence="7">May play the central regulatory role in sporulation. It may be an element of the effector pathway responsible for the activation of sporulation genes in response to nutritional stress. Spo0A may act in concert with spo0H (a sigma factor) to control the expression of some genes that are critical to the sporulation process.</text>
</comment>
<evidence type="ECO:0000256" key="9">
    <source>
        <dbReference type="PROSITE-ProRule" id="PRU01091"/>
    </source>
</evidence>
<dbReference type="SMART" id="SM00448">
    <property type="entry name" value="REC"/>
    <property type="match status" value="1"/>
</dbReference>
<sequence>MFKEHVLLIDDDLLIQKALRTALAREQINTTATTSGNEALLLLKKYSYDTIIIDLVMPDIDGFELIRQIRNNNIFTPIIILSGKEEEHNKILGLGLGADDYLTKPFSINLLVSKIKAFYRRSNMYQKTINPDLTIGPFRFCQNNFQIFKNNIPLDLTAKEVLFLKFLLENPNKVFSKEQLYETIWNNTTIDDNTIMVYIKRLRDKIEDNPKAPKFLKTVWGLGYKLEIQ</sequence>
<organism evidence="12 13">
    <name type="scientific">Clostridium disporicum</name>
    <dbReference type="NCBI Taxonomy" id="84024"/>
    <lineage>
        <taxon>Bacteria</taxon>
        <taxon>Bacillati</taxon>
        <taxon>Bacillota</taxon>
        <taxon>Clostridia</taxon>
        <taxon>Eubacteriales</taxon>
        <taxon>Clostridiaceae</taxon>
        <taxon>Clostridium</taxon>
    </lineage>
</organism>
<dbReference type="RefSeq" id="WP_055266506.1">
    <property type="nucleotide sequence ID" value="NZ_CABIXQ010000014.1"/>
</dbReference>
<dbReference type="PROSITE" id="PS51755">
    <property type="entry name" value="OMPR_PHOB"/>
    <property type="match status" value="1"/>
</dbReference>
<keyword evidence="6" id="KW-0804">Transcription</keyword>
<evidence type="ECO:0000259" key="11">
    <source>
        <dbReference type="PROSITE" id="PS51755"/>
    </source>
</evidence>
<dbReference type="PANTHER" id="PTHR48111:SF26">
    <property type="entry name" value="STAGE 0 SPORULATION PROTEIN A HOMOLOG"/>
    <property type="match status" value="1"/>
</dbReference>
<dbReference type="GO" id="GO:0005829">
    <property type="term" value="C:cytosol"/>
    <property type="evidence" value="ECO:0007669"/>
    <property type="project" value="TreeGrafter"/>
</dbReference>
<evidence type="ECO:0000256" key="8">
    <source>
        <dbReference type="PROSITE-ProRule" id="PRU00169"/>
    </source>
</evidence>
<evidence type="ECO:0000256" key="2">
    <source>
        <dbReference type="ARBA" id="ARBA00022553"/>
    </source>
</evidence>
<feature type="DNA-binding region" description="OmpR/PhoB-type" evidence="9">
    <location>
        <begin position="130"/>
        <end position="228"/>
    </location>
</feature>
<dbReference type="Pfam" id="PF00486">
    <property type="entry name" value="Trans_reg_C"/>
    <property type="match status" value="1"/>
</dbReference>
<feature type="domain" description="OmpR/PhoB-type" evidence="11">
    <location>
        <begin position="130"/>
        <end position="228"/>
    </location>
</feature>
<evidence type="ECO:0000313" key="12">
    <source>
        <dbReference type="EMBL" id="CUO74291.1"/>
    </source>
</evidence>
<dbReference type="PANTHER" id="PTHR48111">
    <property type="entry name" value="REGULATOR OF RPOS"/>
    <property type="match status" value="1"/>
</dbReference>
<protein>
    <recommendedName>
        <fullName evidence="1">Stage 0 sporulation protein A homolog</fullName>
    </recommendedName>
</protein>
<dbReference type="FunFam" id="1.10.10.10:FF:000018">
    <property type="entry name" value="DNA-binding response regulator ResD"/>
    <property type="match status" value="1"/>
</dbReference>
<dbReference type="SMART" id="SM00862">
    <property type="entry name" value="Trans_reg_C"/>
    <property type="match status" value="1"/>
</dbReference>
<dbReference type="Proteomes" id="UP000095594">
    <property type="component" value="Unassembled WGS sequence"/>
</dbReference>
<evidence type="ECO:0000256" key="4">
    <source>
        <dbReference type="ARBA" id="ARBA00023015"/>
    </source>
</evidence>
<feature type="modified residue" description="4-aspartylphosphate" evidence="8">
    <location>
        <position position="54"/>
    </location>
</feature>
<keyword evidence="4" id="KW-0805">Transcription regulation</keyword>
<dbReference type="Pfam" id="PF00072">
    <property type="entry name" value="Response_reg"/>
    <property type="match status" value="1"/>
</dbReference>
<reference evidence="12 13" key="1">
    <citation type="submission" date="2015-09" db="EMBL/GenBank/DDBJ databases">
        <authorList>
            <consortium name="Pathogen Informatics"/>
        </authorList>
    </citation>
    <scope>NUCLEOTIDE SEQUENCE [LARGE SCALE GENOMIC DNA]</scope>
    <source>
        <strain evidence="12 13">2789STDY5834856</strain>
    </source>
</reference>
<feature type="domain" description="Response regulatory" evidence="10">
    <location>
        <begin position="5"/>
        <end position="119"/>
    </location>
</feature>
<proteinExistence type="predicted"/>
<dbReference type="GO" id="GO:0000156">
    <property type="term" value="F:phosphorelay response regulator activity"/>
    <property type="evidence" value="ECO:0007669"/>
    <property type="project" value="TreeGrafter"/>
</dbReference>
<evidence type="ECO:0000256" key="5">
    <source>
        <dbReference type="ARBA" id="ARBA00023125"/>
    </source>
</evidence>
<dbReference type="GO" id="GO:0032993">
    <property type="term" value="C:protein-DNA complex"/>
    <property type="evidence" value="ECO:0007669"/>
    <property type="project" value="TreeGrafter"/>
</dbReference>
<dbReference type="SUPFAM" id="SSF52172">
    <property type="entry name" value="CheY-like"/>
    <property type="match status" value="1"/>
</dbReference>
<dbReference type="CDD" id="cd00383">
    <property type="entry name" value="trans_reg_C"/>
    <property type="match status" value="1"/>
</dbReference>
<gene>
    <name evidence="12" type="primary">phoP_2</name>
    <name evidence="12" type="ORF">ERS852471_02183</name>
</gene>
<dbReference type="GO" id="GO:0000976">
    <property type="term" value="F:transcription cis-regulatory region binding"/>
    <property type="evidence" value="ECO:0007669"/>
    <property type="project" value="TreeGrafter"/>
</dbReference>
<keyword evidence="3" id="KW-0902">Two-component regulatory system</keyword>
<dbReference type="InterPro" id="IPR001789">
    <property type="entry name" value="Sig_transdc_resp-reg_receiver"/>
</dbReference>
<dbReference type="Gene3D" id="1.10.10.10">
    <property type="entry name" value="Winged helix-like DNA-binding domain superfamily/Winged helix DNA-binding domain"/>
    <property type="match status" value="1"/>
</dbReference>
<keyword evidence="2 8" id="KW-0597">Phosphoprotein</keyword>
<dbReference type="InterPro" id="IPR036388">
    <property type="entry name" value="WH-like_DNA-bd_sf"/>
</dbReference>
<dbReference type="OrthoDB" id="9790442at2"/>
<dbReference type="InterPro" id="IPR011006">
    <property type="entry name" value="CheY-like_superfamily"/>
</dbReference>
<keyword evidence="5 9" id="KW-0238">DNA-binding</keyword>
<evidence type="ECO:0000256" key="1">
    <source>
        <dbReference type="ARBA" id="ARBA00018672"/>
    </source>
</evidence>
<dbReference type="InterPro" id="IPR039420">
    <property type="entry name" value="WalR-like"/>
</dbReference>
<dbReference type="GO" id="GO:0006355">
    <property type="term" value="P:regulation of DNA-templated transcription"/>
    <property type="evidence" value="ECO:0007669"/>
    <property type="project" value="InterPro"/>
</dbReference>
<dbReference type="Gene3D" id="3.40.50.2300">
    <property type="match status" value="1"/>
</dbReference>
<dbReference type="PROSITE" id="PS50110">
    <property type="entry name" value="RESPONSE_REGULATORY"/>
    <property type="match status" value="1"/>
</dbReference>
<evidence type="ECO:0000313" key="13">
    <source>
        <dbReference type="Proteomes" id="UP000095594"/>
    </source>
</evidence>